<accession>A0A8H6Y1L7</accession>
<keyword evidence="3" id="KW-0539">Nucleus</keyword>
<dbReference type="EMBL" id="JACAZI010000010">
    <property type="protein sequence ID" value="KAF7350299.1"/>
    <property type="molecule type" value="Genomic_DNA"/>
</dbReference>
<name>A0A8H6Y1L7_9AGAR</name>
<keyword evidence="4" id="KW-0812">Transmembrane</keyword>
<dbReference type="InterPro" id="IPR009088">
    <property type="entry name" value="TFIIA_b-brl"/>
</dbReference>
<dbReference type="InterPro" id="IPR015871">
    <property type="entry name" value="TFIIA_gsu_C"/>
</dbReference>
<dbReference type="OrthoDB" id="3242376at2759"/>
<dbReference type="Gene3D" id="2.30.18.10">
    <property type="entry name" value="Transcription factor IIA (TFIIA), beta-barrel domain"/>
    <property type="match status" value="1"/>
</dbReference>
<comment type="subcellular location">
    <subcellularLocation>
        <location evidence="1">Nucleus</location>
    </subcellularLocation>
</comment>
<gene>
    <name evidence="6" type="ORF">MVEN_01333900</name>
</gene>
<protein>
    <submittedName>
        <fullName evidence="6">Transcription initiation factor IIA gamma subunit</fullName>
    </submittedName>
</protein>
<dbReference type="AlphaFoldDB" id="A0A8H6Y1L7"/>
<evidence type="ECO:0000256" key="3">
    <source>
        <dbReference type="ARBA" id="ARBA00023242"/>
    </source>
</evidence>
<keyword evidence="4" id="KW-0472">Membrane</keyword>
<evidence type="ECO:0000256" key="1">
    <source>
        <dbReference type="ARBA" id="ARBA00004123"/>
    </source>
</evidence>
<keyword evidence="7" id="KW-1185">Reference proteome</keyword>
<feature type="transmembrane region" description="Helical" evidence="4">
    <location>
        <begin position="48"/>
        <end position="67"/>
    </location>
</feature>
<evidence type="ECO:0000259" key="5">
    <source>
        <dbReference type="Pfam" id="PF02751"/>
    </source>
</evidence>
<feature type="domain" description="Transcription initiation factor IIA gamma subunit C-terminal" evidence="5">
    <location>
        <begin position="227"/>
        <end position="259"/>
    </location>
</feature>
<sequence length="269" mass="29643">MFFVGGSVFGYAAWSAVSAKELPQPPADSYPLVGCPTSLSTETAHRMGYAWIGVLGFDVMILTLTIWKGYESCRKGNCVPERRRRGLIPTFVCDGVLYFLVVAVANLGNIMSYLFAPPYLRGVGSTMTTVLSTIMASRLMLNIRDPKLVSPGTFPTTMIGETRTSVIDDIPITTVFPYYGTGFSWTDEDAYGYYPYDGRSLDFSKDELITSGAITPQLAMTVLRQPCDDVWTFIVKQASLKMEQNEVITTPRIKIIVCKNGDAIEAGKK</sequence>
<dbReference type="Pfam" id="PF02751">
    <property type="entry name" value="TFIIA_gamma_C"/>
    <property type="match status" value="1"/>
</dbReference>
<feature type="transmembrane region" description="Helical" evidence="4">
    <location>
        <begin position="87"/>
        <end position="107"/>
    </location>
</feature>
<evidence type="ECO:0000313" key="7">
    <source>
        <dbReference type="Proteomes" id="UP000620124"/>
    </source>
</evidence>
<evidence type="ECO:0000256" key="4">
    <source>
        <dbReference type="SAM" id="Phobius"/>
    </source>
</evidence>
<dbReference type="GO" id="GO:0005672">
    <property type="term" value="C:transcription factor TFIIA complex"/>
    <property type="evidence" value="ECO:0007669"/>
    <property type="project" value="InterPro"/>
</dbReference>
<keyword evidence="4" id="KW-1133">Transmembrane helix</keyword>
<dbReference type="SUPFAM" id="SSF50784">
    <property type="entry name" value="Transcription factor IIA (TFIIA), beta-barrel domain"/>
    <property type="match status" value="1"/>
</dbReference>
<evidence type="ECO:0000313" key="6">
    <source>
        <dbReference type="EMBL" id="KAF7350299.1"/>
    </source>
</evidence>
<proteinExistence type="predicted"/>
<evidence type="ECO:0000256" key="2">
    <source>
        <dbReference type="ARBA" id="ARBA00023163"/>
    </source>
</evidence>
<organism evidence="6 7">
    <name type="scientific">Mycena venus</name>
    <dbReference type="NCBI Taxonomy" id="2733690"/>
    <lineage>
        <taxon>Eukaryota</taxon>
        <taxon>Fungi</taxon>
        <taxon>Dikarya</taxon>
        <taxon>Basidiomycota</taxon>
        <taxon>Agaricomycotina</taxon>
        <taxon>Agaricomycetes</taxon>
        <taxon>Agaricomycetidae</taxon>
        <taxon>Agaricales</taxon>
        <taxon>Marasmiineae</taxon>
        <taxon>Mycenaceae</taxon>
        <taxon>Mycena</taxon>
    </lineage>
</organism>
<dbReference type="GO" id="GO:0006367">
    <property type="term" value="P:transcription initiation at RNA polymerase II promoter"/>
    <property type="evidence" value="ECO:0007669"/>
    <property type="project" value="InterPro"/>
</dbReference>
<reference evidence="6" key="1">
    <citation type="submission" date="2020-05" db="EMBL/GenBank/DDBJ databases">
        <title>Mycena genomes resolve the evolution of fungal bioluminescence.</title>
        <authorList>
            <person name="Tsai I.J."/>
        </authorList>
    </citation>
    <scope>NUCLEOTIDE SEQUENCE</scope>
    <source>
        <strain evidence="6">CCC161011</strain>
    </source>
</reference>
<keyword evidence="2" id="KW-0804">Transcription</keyword>
<dbReference type="CDD" id="cd10014">
    <property type="entry name" value="TFIIA_gamma_C"/>
    <property type="match status" value="1"/>
</dbReference>
<comment type="caution">
    <text evidence="6">The sequence shown here is derived from an EMBL/GenBank/DDBJ whole genome shotgun (WGS) entry which is preliminary data.</text>
</comment>
<dbReference type="Proteomes" id="UP000620124">
    <property type="component" value="Unassembled WGS sequence"/>
</dbReference>